<dbReference type="Proteomes" id="UP000276133">
    <property type="component" value="Unassembled WGS sequence"/>
</dbReference>
<accession>A0A3M7SIK1</accession>
<sequence>MIKLKNCPKNLKVSLTHIKENTRFTKWKAYCSLPGYSCSNSAIESFNECIKRDFTLRKKLTVYGFIQNCLEIVKYYSNRGDKFEIKTKPTSCALRLGNTMANWKNFNRLDKYLYCFNGFYKLNIVRMTCNCKYFVKLAYCSHLLALKILLSNDKFVKKPKRGRTKLAKNLYSKN</sequence>
<organism evidence="3 4">
    <name type="scientific">Brachionus plicatilis</name>
    <name type="common">Marine rotifer</name>
    <name type="synonym">Brachionus muelleri</name>
    <dbReference type="NCBI Taxonomy" id="10195"/>
    <lineage>
        <taxon>Eukaryota</taxon>
        <taxon>Metazoa</taxon>
        <taxon>Spiralia</taxon>
        <taxon>Gnathifera</taxon>
        <taxon>Rotifera</taxon>
        <taxon>Eurotatoria</taxon>
        <taxon>Monogononta</taxon>
        <taxon>Pseudotrocha</taxon>
        <taxon>Ploima</taxon>
        <taxon>Brachionidae</taxon>
        <taxon>Brachionus</taxon>
    </lineage>
</organism>
<name>A0A3M7SIK1_BRAPC</name>
<evidence type="ECO:0000313" key="4">
    <source>
        <dbReference type="Proteomes" id="UP000276133"/>
    </source>
</evidence>
<evidence type="ECO:0000256" key="1">
    <source>
        <dbReference type="PROSITE-ProRule" id="PRU00325"/>
    </source>
</evidence>
<evidence type="ECO:0000259" key="2">
    <source>
        <dbReference type="PROSITE" id="PS50966"/>
    </source>
</evidence>
<feature type="domain" description="SWIM-type" evidence="2">
    <location>
        <begin position="120"/>
        <end position="151"/>
    </location>
</feature>
<dbReference type="GO" id="GO:0008270">
    <property type="term" value="F:zinc ion binding"/>
    <property type="evidence" value="ECO:0007669"/>
    <property type="project" value="UniProtKB-KW"/>
</dbReference>
<dbReference type="PROSITE" id="PS50966">
    <property type="entry name" value="ZF_SWIM"/>
    <property type="match status" value="1"/>
</dbReference>
<protein>
    <recommendedName>
        <fullName evidence="2">SWIM-type domain-containing protein</fullName>
    </recommendedName>
</protein>
<reference evidence="3 4" key="1">
    <citation type="journal article" date="2018" name="Sci. Rep.">
        <title>Genomic signatures of local adaptation to the degree of environmental predictability in rotifers.</title>
        <authorList>
            <person name="Franch-Gras L."/>
            <person name="Hahn C."/>
            <person name="Garcia-Roger E.M."/>
            <person name="Carmona M.J."/>
            <person name="Serra M."/>
            <person name="Gomez A."/>
        </authorList>
    </citation>
    <scope>NUCLEOTIDE SEQUENCE [LARGE SCALE GENOMIC DNA]</scope>
    <source>
        <strain evidence="3">HYR1</strain>
    </source>
</reference>
<comment type="caution">
    <text evidence="3">The sequence shown here is derived from an EMBL/GenBank/DDBJ whole genome shotgun (WGS) entry which is preliminary data.</text>
</comment>
<keyword evidence="1" id="KW-0479">Metal-binding</keyword>
<dbReference type="AlphaFoldDB" id="A0A3M7SIK1"/>
<gene>
    <name evidence="3" type="ORF">BpHYR1_031608</name>
</gene>
<keyword evidence="1" id="KW-0862">Zinc</keyword>
<keyword evidence="4" id="KW-1185">Reference proteome</keyword>
<evidence type="ECO:0000313" key="3">
    <source>
        <dbReference type="EMBL" id="RNA35542.1"/>
    </source>
</evidence>
<keyword evidence="1" id="KW-0863">Zinc-finger</keyword>
<dbReference type="InterPro" id="IPR007527">
    <property type="entry name" value="Znf_SWIM"/>
</dbReference>
<proteinExistence type="predicted"/>
<dbReference type="EMBL" id="REGN01001312">
    <property type="protein sequence ID" value="RNA35542.1"/>
    <property type="molecule type" value="Genomic_DNA"/>
</dbReference>
<dbReference type="OrthoDB" id="128946at2759"/>